<protein>
    <submittedName>
        <fullName evidence="1">Uncharacterized protein</fullName>
    </submittedName>
</protein>
<dbReference type="STRING" id="4555.A0A368STL7"/>
<reference evidence="1" key="2">
    <citation type="submission" date="2015-07" db="EMBL/GenBank/DDBJ databases">
        <authorList>
            <person name="Noorani M."/>
        </authorList>
    </citation>
    <scope>NUCLEOTIDE SEQUENCE</scope>
    <source>
        <strain evidence="1">Yugu1</strain>
    </source>
</reference>
<organism evidence="1">
    <name type="scientific">Setaria italica</name>
    <name type="common">Foxtail millet</name>
    <name type="synonym">Panicum italicum</name>
    <dbReference type="NCBI Taxonomy" id="4555"/>
    <lineage>
        <taxon>Eukaryota</taxon>
        <taxon>Viridiplantae</taxon>
        <taxon>Streptophyta</taxon>
        <taxon>Embryophyta</taxon>
        <taxon>Tracheophyta</taxon>
        <taxon>Spermatophyta</taxon>
        <taxon>Magnoliopsida</taxon>
        <taxon>Liliopsida</taxon>
        <taxon>Poales</taxon>
        <taxon>Poaceae</taxon>
        <taxon>PACMAD clade</taxon>
        <taxon>Panicoideae</taxon>
        <taxon>Panicodae</taxon>
        <taxon>Paniceae</taxon>
        <taxon>Cenchrinae</taxon>
        <taxon>Setaria</taxon>
    </lineage>
</organism>
<proteinExistence type="predicted"/>
<accession>A0A368STL7</accession>
<reference evidence="1" key="1">
    <citation type="journal article" date="2012" name="Nat. Biotechnol.">
        <title>Reference genome sequence of the model plant Setaria.</title>
        <authorList>
            <person name="Bennetzen J.L."/>
            <person name="Schmutz J."/>
            <person name="Wang H."/>
            <person name="Percifield R."/>
            <person name="Hawkins J."/>
            <person name="Pontaroli A.C."/>
            <person name="Estep M."/>
            <person name="Feng L."/>
            <person name="Vaughn J.N."/>
            <person name="Grimwood J."/>
            <person name="Jenkins J."/>
            <person name="Barry K."/>
            <person name="Lindquist E."/>
            <person name="Hellsten U."/>
            <person name="Deshpande S."/>
            <person name="Wang X."/>
            <person name="Wu X."/>
            <person name="Mitros T."/>
            <person name="Triplett J."/>
            <person name="Yang X."/>
            <person name="Ye C.Y."/>
            <person name="Mauro-Herrera M."/>
            <person name="Wang L."/>
            <person name="Li P."/>
            <person name="Sharma M."/>
            <person name="Sharma R."/>
            <person name="Ronald P.C."/>
            <person name="Panaud O."/>
            <person name="Kellogg E.A."/>
            <person name="Brutnell T.P."/>
            <person name="Doust A.N."/>
            <person name="Tuskan G.A."/>
            <person name="Rokhsar D."/>
            <person name="Devos K.M."/>
        </authorList>
    </citation>
    <scope>NUCLEOTIDE SEQUENCE [LARGE SCALE GENOMIC DNA]</scope>
    <source>
        <strain evidence="1">Yugu1</strain>
    </source>
</reference>
<dbReference type="AlphaFoldDB" id="A0A368STL7"/>
<name>A0A368STL7_SETIT</name>
<sequence length="92" mass="10260">MPQCNRLHMVGLSAVCWALWKSRNSVCLEEKIIRSPTEIICLGSSFLSYWAGLQTPEDKACLEMGAEVMKGTALHFYPQEANPNDTGMVLLQ</sequence>
<gene>
    <name evidence="1" type="ORF">SETIT_9G479600v2</name>
</gene>
<evidence type="ECO:0000313" key="1">
    <source>
        <dbReference type="EMBL" id="RCV45768.1"/>
    </source>
</evidence>
<dbReference type="OrthoDB" id="676037at2759"/>
<dbReference type="EMBL" id="CM003536">
    <property type="protein sequence ID" value="RCV45768.1"/>
    <property type="molecule type" value="Genomic_DNA"/>
</dbReference>